<organism evidence="2 3">
    <name type="scientific">Candidatus Clostridium stratigraminis</name>
    <dbReference type="NCBI Taxonomy" id="3381661"/>
    <lineage>
        <taxon>Bacteria</taxon>
        <taxon>Bacillati</taxon>
        <taxon>Bacillota</taxon>
        <taxon>Clostridia</taxon>
        <taxon>Eubacteriales</taxon>
        <taxon>Clostridiaceae</taxon>
        <taxon>Clostridium</taxon>
    </lineage>
</organism>
<gene>
    <name evidence="2" type="ORF">ACJDUG_07750</name>
</gene>
<dbReference type="InterPro" id="IPR036249">
    <property type="entry name" value="Thioredoxin-like_sf"/>
</dbReference>
<keyword evidence="3" id="KW-1185">Reference proteome</keyword>
<sequence length="108" mass="12524">MNIISSLDAIEELVKDNQFVLLYFGSYSCNVCSAVEPKVEAILKNYPKISSVKIDIEKSLEISAYYNIFTIPVVLVYIEGKEIIREARHICIQDLNSKIDRYYNMFFK</sequence>
<dbReference type="EMBL" id="JBJHZZ010000003">
    <property type="protein sequence ID" value="MFL0246861.1"/>
    <property type="molecule type" value="Genomic_DNA"/>
</dbReference>
<dbReference type="Proteomes" id="UP001623591">
    <property type="component" value="Unassembled WGS sequence"/>
</dbReference>
<proteinExistence type="predicted"/>
<dbReference type="Pfam" id="PF00085">
    <property type="entry name" value="Thioredoxin"/>
    <property type="match status" value="1"/>
</dbReference>
<dbReference type="RefSeq" id="WP_406769329.1">
    <property type="nucleotide sequence ID" value="NZ_JBJHZZ010000003.1"/>
</dbReference>
<dbReference type="SUPFAM" id="SSF52833">
    <property type="entry name" value="Thioredoxin-like"/>
    <property type="match status" value="1"/>
</dbReference>
<protein>
    <submittedName>
        <fullName evidence="2">Thioredoxin family protein</fullName>
    </submittedName>
</protein>
<dbReference type="Gene3D" id="3.40.30.10">
    <property type="entry name" value="Glutaredoxin"/>
    <property type="match status" value="1"/>
</dbReference>
<feature type="domain" description="Thioredoxin" evidence="1">
    <location>
        <begin position="11"/>
        <end position="85"/>
    </location>
</feature>
<dbReference type="InterPro" id="IPR013766">
    <property type="entry name" value="Thioredoxin_domain"/>
</dbReference>
<dbReference type="CDD" id="cd02947">
    <property type="entry name" value="TRX_family"/>
    <property type="match status" value="1"/>
</dbReference>
<comment type="caution">
    <text evidence="2">The sequence shown here is derived from an EMBL/GenBank/DDBJ whole genome shotgun (WGS) entry which is preliminary data.</text>
</comment>
<evidence type="ECO:0000313" key="3">
    <source>
        <dbReference type="Proteomes" id="UP001623591"/>
    </source>
</evidence>
<reference evidence="2 3" key="1">
    <citation type="submission" date="2024-11" db="EMBL/GenBank/DDBJ databases">
        <authorList>
            <person name="Heng Y.C."/>
            <person name="Lim A.C.H."/>
            <person name="Lee J.K.Y."/>
            <person name="Kittelmann S."/>
        </authorList>
    </citation>
    <scope>NUCLEOTIDE SEQUENCE [LARGE SCALE GENOMIC DNA]</scope>
    <source>
        <strain evidence="2 3">WILCCON 0185</strain>
    </source>
</reference>
<accession>A0ABW8T2U4</accession>
<name>A0ABW8T2U4_9CLOT</name>
<evidence type="ECO:0000259" key="1">
    <source>
        <dbReference type="Pfam" id="PF00085"/>
    </source>
</evidence>
<evidence type="ECO:0000313" key="2">
    <source>
        <dbReference type="EMBL" id="MFL0246861.1"/>
    </source>
</evidence>